<feature type="domain" description="Alcohol dehydrogenase iron-type/glycerol dehydrogenase GldA" evidence="4">
    <location>
        <begin position="12"/>
        <end position="153"/>
    </location>
</feature>
<evidence type="ECO:0000256" key="3">
    <source>
        <dbReference type="ARBA" id="ARBA00023027"/>
    </source>
</evidence>
<keyword evidence="7" id="KW-1185">Reference proteome</keyword>
<dbReference type="EMBL" id="CP010643">
    <property type="protein sequence ID" value="ATG36672.1"/>
    <property type="molecule type" value="Genomic_DNA"/>
</dbReference>
<evidence type="ECO:0000256" key="1">
    <source>
        <dbReference type="ARBA" id="ARBA00007358"/>
    </source>
</evidence>
<dbReference type="InterPro" id="IPR034786">
    <property type="entry name" value="MAR"/>
</dbReference>
<evidence type="ECO:0000313" key="6">
    <source>
        <dbReference type="EMBL" id="ATG36672.1"/>
    </source>
</evidence>
<name>A0ABM6PFX7_9RHOB</name>
<dbReference type="PANTHER" id="PTHR11496:SF102">
    <property type="entry name" value="ALCOHOL DEHYDROGENASE 4"/>
    <property type="match status" value="1"/>
</dbReference>
<proteinExistence type="inferred from homology"/>
<reference evidence="6 7" key="3">
    <citation type="journal article" date="2017" name="Int. J. Syst. Evol. Microbiol.">
        <title>Adaptation of Surface-Associated Bacteria to the Open Ocean: A Genomically Distinct Subpopulation of Phaeobacter gallaeciensis Colonizes Pacific Mesozooplankton.</title>
        <authorList>
            <person name="Freese H.M."/>
            <person name="Methner A."/>
            <person name="Overmann J."/>
        </authorList>
    </citation>
    <scope>NUCLEOTIDE SEQUENCE [LARGE SCALE GENOMIC DNA]</scope>
    <source>
        <strain evidence="6 7">P36</strain>
    </source>
</reference>
<dbReference type="InterPro" id="IPR001670">
    <property type="entry name" value="ADH_Fe/GldA"/>
</dbReference>
<sequence length="353" mass="36709">MFDTAKYGSDQAVIFEAGLHRALARHVSVLDANRVLVLTTPHQSDLGLELAAQLGAKAAGVFCRAAMHTPVEVTEEALAHLQDVGADTVLAAGGGSTIGLGKALALRSGVTQIALPTTYAGSECTPILGQTETGVKTTITDENLRPATVLYDPELVATLPVPLTVTSALNAMAHAVEALYAQDRNPQSTELALTGLRSFAGALPRVLEDPAGLEARLATQQAAWACGTVLGQVGMALHHKLCHTLGGSFGLPHAETHAIVLPHATAYNAAAVPDLLAPVTGIFGGADPATALWQFAKDHGAPMALRDFGLAEADLDRAADLAVQNPYWNPNEITRSGIRDLLARAWGGDAPII</sequence>
<reference evidence="6 7" key="2">
    <citation type="journal article" date="2017" name="Genome Biol. Evol.">
        <title>Trajectories and Drivers of Genome Evolution in Surface-Associated Marine Phaeobacter.</title>
        <authorList>
            <person name="Freese H.M."/>
            <person name="Sikorski J."/>
            <person name="Bunk B."/>
            <person name="Scheuner C."/>
            <person name="Meier-Kolthoff J.P."/>
            <person name="Sproer C."/>
            <person name="Gram L."/>
            <person name="Overmann J."/>
        </authorList>
    </citation>
    <scope>NUCLEOTIDE SEQUENCE [LARGE SCALE GENOMIC DNA]</scope>
    <source>
        <strain evidence="6 7">P36</strain>
    </source>
</reference>
<dbReference type="SUPFAM" id="SSF56796">
    <property type="entry name" value="Dehydroquinate synthase-like"/>
    <property type="match status" value="1"/>
</dbReference>
<keyword evidence="3" id="KW-0520">NAD</keyword>
<dbReference type="Proteomes" id="UP000218891">
    <property type="component" value="Chromosome"/>
</dbReference>
<gene>
    <name evidence="6" type="ORF">PhaeoP36_02560</name>
</gene>
<dbReference type="Pfam" id="PF25137">
    <property type="entry name" value="ADH_Fe_C"/>
    <property type="match status" value="1"/>
</dbReference>
<organism evidence="6 7">
    <name type="scientific">Phaeobacter piscinae</name>
    <dbReference type="NCBI Taxonomy" id="1580596"/>
    <lineage>
        <taxon>Bacteria</taxon>
        <taxon>Pseudomonadati</taxon>
        <taxon>Pseudomonadota</taxon>
        <taxon>Alphaproteobacteria</taxon>
        <taxon>Rhodobacterales</taxon>
        <taxon>Roseobacteraceae</taxon>
        <taxon>Phaeobacter</taxon>
    </lineage>
</organism>
<evidence type="ECO:0000259" key="4">
    <source>
        <dbReference type="Pfam" id="PF00465"/>
    </source>
</evidence>
<dbReference type="Gene3D" id="1.20.1090.10">
    <property type="entry name" value="Dehydroquinate synthase-like - alpha domain"/>
    <property type="match status" value="1"/>
</dbReference>
<evidence type="ECO:0000259" key="5">
    <source>
        <dbReference type="Pfam" id="PF25137"/>
    </source>
</evidence>
<evidence type="ECO:0000256" key="2">
    <source>
        <dbReference type="ARBA" id="ARBA00023002"/>
    </source>
</evidence>
<dbReference type="PANTHER" id="PTHR11496">
    <property type="entry name" value="ALCOHOL DEHYDROGENASE"/>
    <property type="match status" value="1"/>
</dbReference>
<dbReference type="InterPro" id="IPR039697">
    <property type="entry name" value="Alcohol_dehydrogenase_Fe"/>
</dbReference>
<accession>A0ABM6PFX7</accession>
<dbReference type="Pfam" id="PF00465">
    <property type="entry name" value="Fe-ADH"/>
    <property type="match status" value="1"/>
</dbReference>
<evidence type="ECO:0000313" key="7">
    <source>
        <dbReference type="Proteomes" id="UP000218891"/>
    </source>
</evidence>
<reference evidence="6 7" key="4">
    <citation type="journal article" date="2018" name="Environ. Microbiol. Rep.">
        <title>Phylogenetic distribution of roseobacticides in the Roseobacter group and their effect on microalgae.</title>
        <authorList>
            <person name="Sonnenschein E.C."/>
            <person name="Phippen C.B."/>
            <person name="Bentzon-Tilia M."/>
            <person name="Rasmussen S.A."/>
            <person name="Nielsen K.F."/>
            <person name="Gram L."/>
        </authorList>
    </citation>
    <scope>NUCLEOTIDE SEQUENCE [LARGE SCALE GENOMIC DNA]</scope>
    <source>
        <strain evidence="6 7">P36</strain>
    </source>
</reference>
<dbReference type="GO" id="GO:0018506">
    <property type="term" value="F:maleylacetate reductase activity"/>
    <property type="evidence" value="ECO:0007669"/>
    <property type="project" value="UniProtKB-EC"/>
</dbReference>
<dbReference type="RefSeq" id="WP_040175513.1">
    <property type="nucleotide sequence ID" value="NZ_CP010643.1"/>
</dbReference>
<keyword evidence="2 6" id="KW-0560">Oxidoreductase</keyword>
<dbReference type="InterPro" id="IPR056798">
    <property type="entry name" value="ADH_Fe_C"/>
</dbReference>
<reference evidence="6 7" key="1">
    <citation type="journal article" date="2017" name="Front. Microbiol.">
        <title>Phaeobacter piscinae sp. nov., a species of the Roseobacter group and potential aquaculture probiont.</title>
        <authorList>
            <person name="Sonnenschein E.C."/>
            <person name="Phippen C.B.W."/>
            <person name="Nielsen K.F."/>
            <person name="Mateiu R.V."/>
            <person name="Melchiorsen J."/>
            <person name="Gram L."/>
            <person name="Overmann J."/>
            <person name="Freese H.M."/>
        </authorList>
    </citation>
    <scope>NUCLEOTIDE SEQUENCE [LARGE SCALE GENOMIC DNA]</scope>
    <source>
        <strain evidence="6 7">P36</strain>
    </source>
</reference>
<dbReference type="CDD" id="cd08177">
    <property type="entry name" value="MAR"/>
    <property type="match status" value="1"/>
</dbReference>
<dbReference type="EC" id="1.3.1.32" evidence="6"/>
<feature type="domain" description="Fe-containing alcohol dehydrogenase-like C-terminal" evidence="5">
    <location>
        <begin position="164"/>
        <end position="346"/>
    </location>
</feature>
<protein>
    <submittedName>
        <fullName evidence="6">Maleylacetate reductase</fullName>
        <ecNumber evidence="6">1.3.1.32</ecNumber>
    </submittedName>
</protein>
<comment type="similarity">
    <text evidence="1">Belongs to the iron-containing alcohol dehydrogenase family.</text>
</comment>
<dbReference type="Gene3D" id="3.40.50.1970">
    <property type="match status" value="1"/>
</dbReference>